<evidence type="ECO:0000313" key="3">
    <source>
        <dbReference type="EMBL" id="GAA4126631.1"/>
    </source>
</evidence>
<dbReference type="CDD" id="cd06587">
    <property type="entry name" value="VOC"/>
    <property type="match status" value="1"/>
</dbReference>
<dbReference type="RefSeq" id="WP_345016134.1">
    <property type="nucleotide sequence ID" value="NZ_BAABDO010000001.1"/>
</dbReference>
<gene>
    <name evidence="3" type="ORF">GCM10022416_00400</name>
</gene>
<proteinExistence type="predicted"/>
<reference evidence="4" key="1">
    <citation type="journal article" date="2019" name="Int. J. Syst. Evol. Microbiol.">
        <title>The Global Catalogue of Microorganisms (GCM) 10K type strain sequencing project: providing services to taxonomists for standard genome sequencing and annotation.</title>
        <authorList>
            <consortium name="The Broad Institute Genomics Platform"/>
            <consortium name="The Broad Institute Genome Sequencing Center for Infectious Disease"/>
            <person name="Wu L."/>
            <person name="Ma J."/>
        </authorList>
    </citation>
    <scope>NUCLEOTIDE SEQUENCE [LARGE SCALE GENOMIC DNA]</scope>
    <source>
        <strain evidence="4">JCM 17316</strain>
    </source>
</reference>
<dbReference type="InterPro" id="IPR029068">
    <property type="entry name" value="Glyas_Bleomycin-R_OHBP_Dase"/>
</dbReference>
<feature type="compositionally biased region" description="Low complexity" evidence="1">
    <location>
        <begin position="186"/>
        <end position="196"/>
    </location>
</feature>
<evidence type="ECO:0000256" key="1">
    <source>
        <dbReference type="SAM" id="MobiDB-lite"/>
    </source>
</evidence>
<dbReference type="Pfam" id="PF00903">
    <property type="entry name" value="Glyoxalase"/>
    <property type="match status" value="1"/>
</dbReference>
<dbReference type="InterPro" id="IPR004360">
    <property type="entry name" value="Glyas_Fos-R_dOase_dom"/>
</dbReference>
<dbReference type="PANTHER" id="PTHR21366">
    <property type="entry name" value="GLYOXALASE FAMILY PROTEIN"/>
    <property type="match status" value="1"/>
</dbReference>
<protein>
    <submittedName>
        <fullName evidence="3">VOC family protein</fullName>
    </submittedName>
</protein>
<feature type="compositionally biased region" description="Basic and acidic residues" evidence="1">
    <location>
        <begin position="197"/>
        <end position="206"/>
    </location>
</feature>
<dbReference type="InterPro" id="IPR050383">
    <property type="entry name" value="GlyoxalaseI/FosfomycinResist"/>
</dbReference>
<dbReference type="PANTHER" id="PTHR21366:SF31">
    <property type="entry name" value="METALLOTHIOL TRANSFERASE FOSB"/>
    <property type="match status" value="1"/>
</dbReference>
<organism evidence="3 4">
    <name type="scientific">Actinomadura keratinilytica</name>
    <dbReference type="NCBI Taxonomy" id="547461"/>
    <lineage>
        <taxon>Bacteria</taxon>
        <taxon>Bacillati</taxon>
        <taxon>Actinomycetota</taxon>
        <taxon>Actinomycetes</taxon>
        <taxon>Streptosporangiales</taxon>
        <taxon>Thermomonosporaceae</taxon>
        <taxon>Actinomadura</taxon>
    </lineage>
</organism>
<dbReference type="Gene3D" id="3.10.180.10">
    <property type="entry name" value="2,3-Dihydroxybiphenyl 1,2-Dioxygenase, domain 1"/>
    <property type="match status" value="1"/>
</dbReference>
<feature type="compositionally biased region" description="Basic and acidic residues" evidence="1">
    <location>
        <begin position="175"/>
        <end position="185"/>
    </location>
</feature>
<keyword evidence="4" id="KW-1185">Reference proteome</keyword>
<feature type="domain" description="VOC" evidence="2">
    <location>
        <begin position="13"/>
        <end position="164"/>
    </location>
</feature>
<accession>A0ABP7XVW5</accession>
<dbReference type="EMBL" id="BAABDO010000001">
    <property type="protein sequence ID" value="GAA4126631.1"/>
    <property type="molecule type" value="Genomic_DNA"/>
</dbReference>
<sequence length="206" mass="22467">MTGPKNTEFELGGINHLALVSSDMKRTVDFYSGVLGMPLIKTIELPAGMGQHFFFDCGGGDCVAFFWFPDAPDGVPGLSAPANRPEQGDLVSAVGSMNHVAFHVPPDKFEEYWRRLQDKGVTVSPIINHDDSPLGIAREFDEGVFVRSFYFQDPDGILLEFACWTRTFTDADVSHEPKTAADRTAPKAVPVPAAAVNEKEQHAPTA</sequence>
<feature type="region of interest" description="Disordered" evidence="1">
    <location>
        <begin position="175"/>
        <end position="206"/>
    </location>
</feature>
<dbReference type="PROSITE" id="PS51819">
    <property type="entry name" value="VOC"/>
    <property type="match status" value="1"/>
</dbReference>
<evidence type="ECO:0000313" key="4">
    <source>
        <dbReference type="Proteomes" id="UP001500266"/>
    </source>
</evidence>
<evidence type="ECO:0000259" key="2">
    <source>
        <dbReference type="PROSITE" id="PS51819"/>
    </source>
</evidence>
<comment type="caution">
    <text evidence="3">The sequence shown here is derived from an EMBL/GenBank/DDBJ whole genome shotgun (WGS) entry which is preliminary data.</text>
</comment>
<dbReference type="SUPFAM" id="SSF54593">
    <property type="entry name" value="Glyoxalase/Bleomycin resistance protein/Dihydroxybiphenyl dioxygenase"/>
    <property type="match status" value="1"/>
</dbReference>
<name>A0ABP7XVW5_9ACTN</name>
<dbReference type="Proteomes" id="UP001500266">
    <property type="component" value="Unassembled WGS sequence"/>
</dbReference>
<dbReference type="InterPro" id="IPR037523">
    <property type="entry name" value="VOC_core"/>
</dbReference>